<feature type="domain" description="Carboxylesterase type B" evidence="4">
    <location>
        <begin position="7"/>
        <end position="458"/>
    </location>
</feature>
<dbReference type="PANTHER" id="PTHR11559">
    <property type="entry name" value="CARBOXYLESTERASE"/>
    <property type="match status" value="1"/>
</dbReference>
<dbReference type="RefSeq" id="WP_310425063.1">
    <property type="nucleotide sequence ID" value="NZ_JAVDYC010000001.1"/>
</dbReference>
<evidence type="ECO:0000259" key="4">
    <source>
        <dbReference type="Pfam" id="PF00135"/>
    </source>
</evidence>
<dbReference type="PROSITE" id="PS00122">
    <property type="entry name" value="CARBOXYLESTERASE_B_1"/>
    <property type="match status" value="1"/>
</dbReference>
<dbReference type="GO" id="GO:0016787">
    <property type="term" value="F:hydrolase activity"/>
    <property type="evidence" value="ECO:0007669"/>
    <property type="project" value="UniProtKB-KW"/>
</dbReference>
<evidence type="ECO:0000313" key="5">
    <source>
        <dbReference type="EMBL" id="MDR7327595.1"/>
    </source>
</evidence>
<dbReference type="InterPro" id="IPR002018">
    <property type="entry name" value="CarbesteraseB"/>
</dbReference>
<comment type="caution">
    <text evidence="5">The sequence shown here is derived from an EMBL/GenBank/DDBJ whole genome shotgun (WGS) entry which is preliminary data.</text>
</comment>
<dbReference type="EMBL" id="JAVDYC010000001">
    <property type="protein sequence ID" value="MDR7327595.1"/>
    <property type="molecule type" value="Genomic_DNA"/>
</dbReference>
<reference evidence="5 6" key="1">
    <citation type="submission" date="2023-07" db="EMBL/GenBank/DDBJ databases">
        <title>Sequencing the genomes of 1000 actinobacteria strains.</title>
        <authorList>
            <person name="Klenk H.-P."/>
        </authorList>
    </citation>
    <scope>NUCLEOTIDE SEQUENCE [LARGE SCALE GENOMIC DNA]</scope>
    <source>
        <strain evidence="5 6">DSM 44711</strain>
    </source>
</reference>
<dbReference type="AlphaFoldDB" id="A0AAE4CWV4"/>
<dbReference type="InterPro" id="IPR029058">
    <property type="entry name" value="AB_hydrolase_fold"/>
</dbReference>
<evidence type="ECO:0000256" key="3">
    <source>
        <dbReference type="RuleBase" id="RU361235"/>
    </source>
</evidence>
<evidence type="ECO:0000313" key="6">
    <source>
        <dbReference type="Proteomes" id="UP001183629"/>
    </source>
</evidence>
<name>A0AAE4CWV4_9ACTN</name>
<dbReference type="EC" id="3.1.1.-" evidence="3"/>
<protein>
    <recommendedName>
        <fullName evidence="3">Carboxylic ester hydrolase</fullName>
        <ecNumber evidence="3">3.1.1.-</ecNumber>
    </recommendedName>
</protein>
<sequence length="489" mass="50787">MTDRSIPEVRVRGGLLRGTLDHGVPAYLGIPYAAPPFGARRMRPPHPAEPWDGVRDATRYGPTVPKSEYPATLRQYLIEPTIAGDDCLNLNVWTPDPGAGGLPVLVWIHGGGFTSGSGAVGAFRGSAFARDGVVCVTINYRLQAEGFLHTPDGVSNLGLLDQIAALEWVRDNIAAFGGDPGRVTVAGQSAGAMSVATLLAVPRAAGLFRAAITQSGAAWNTLDAGTGAKVAAALADELGVAVSRDAIAAVPPARVVAAAEAVTRRIQSSADPAEWGRLPLTSLPFAPVVDGDVLPRDPLAAITDGAGHGVALLTGTTEEEARLPLVTSGALPHVTEADVRATASAHGIAPRPAPGDSPGDVLARVLTDSFYRIPALRLAEARAATAPTWMYRFDLRSTAAGGLLGAAHAVDLAFTFDALDTPDAALLAGEDAPPKVAAVMHAAWVSFVTDLDPGWAPYHPATRTTMLFDADSRPVDHPYADLLPRWGIG</sequence>
<comment type="similarity">
    <text evidence="1 3">Belongs to the type-B carboxylesterase/lipase family.</text>
</comment>
<dbReference type="Gene3D" id="3.40.50.1820">
    <property type="entry name" value="alpha/beta hydrolase"/>
    <property type="match status" value="1"/>
</dbReference>
<keyword evidence="6" id="KW-1185">Reference proteome</keyword>
<dbReference type="Proteomes" id="UP001183629">
    <property type="component" value="Unassembled WGS sequence"/>
</dbReference>
<keyword evidence="2 3" id="KW-0378">Hydrolase</keyword>
<evidence type="ECO:0000256" key="2">
    <source>
        <dbReference type="ARBA" id="ARBA00022801"/>
    </source>
</evidence>
<dbReference type="InterPro" id="IPR019826">
    <property type="entry name" value="Carboxylesterase_B_AS"/>
</dbReference>
<dbReference type="InterPro" id="IPR050309">
    <property type="entry name" value="Type-B_Carboxylest/Lipase"/>
</dbReference>
<dbReference type="Pfam" id="PF00135">
    <property type="entry name" value="COesterase"/>
    <property type="match status" value="1"/>
</dbReference>
<accession>A0AAE4CWV4</accession>
<gene>
    <name evidence="5" type="ORF">J2S44_007845</name>
</gene>
<proteinExistence type="inferred from homology"/>
<evidence type="ECO:0000256" key="1">
    <source>
        <dbReference type="ARBA" id="ARBA00005964"/>
    </source>
</evidence>
<organism evidence="5 6">
    <name type="scientific">Catenuloplanes niger</name>
    <dbReference type="NCBI Taxonomy" id="587534"/>
    <lineage>
        <taxon>Bacteria</taxon>
        <taxon>Bacillati</taxon>
        <taxon>Actinomycetota</taxon>
        <taxon>Actinomycetes</taxon>
        <taxon>Micromonosporales</taxon>
        <taxon>Micromonosporaceae</taxon>
        <taxon>Catenuloplanes</taxon>
    </lineage>
</organism>
<dbReference type="SUPFAM" id="SSF53474">
    <property type="entry name" value="alpha/beta-Hydrolases"/>
    <property type="match status" value="1"/>
</dbReference>